<dbReference type="eggNOG" id="ENOG502T6V5">
    <property type="taxonomic scope" value="Eukaryota"/>
</dbReference>
<name>B4JRI0_DROGR</name>
<evidence type="ECO:0000313" key="2">
    <source>
        <dbReference type="EMBL" id="EDV94370.1"/>
    </source>
</evidence>
<dbReference type="OrthoDB" id="7845462at2759"/>
<sequence>MPINSFGALLESDLHIFAFRPEFSNIEKSFQARYAAAFRLTDNVSEVFQLRNSFNTSWAYIIPKTKWHVIETQQHYFQKPLFRYSDLCLSGNTPHSILVSEESIYREAVNLFAMRARQSGLMFHWLTHGFNDMVTAGRMCLKDYSQSDQWRILRLKDLQFAWRCCGAGLLLALIVFIVELLRFYVEVWLDNL</sequence>
<reference evidence="2 3" key="1">
    <citation type="journal article" date="2007" name="Nature">
        <title>Evolution of genes and genomes on the Drosophila phylogeny.</title>
        <authorList>
            <consortium name="Drosophila 12 Genomes Consortium"/>
            <person name="Clark A.G."/>
            <person name="Eisen M.B."/>
            <person name="Smith D.R."/>
            <person name="Bergman C.M."/>
            <person name="Oliver B."/>
            <person name="Markow T.A."/>
            <person name="Kaufman T.C."/>
            <person name="Kellis M."/>
            <person name="Gelbart W."/>
            <person name="Iyer V.N."/>
            <person name="Pollard D.A."/>
            <person name="Sackton T.B."/>
            <person name="Larracuente A.M."/>
            <person name="Singh N.D."/>
            <person name="Abad J.P."/>
            <person name="Abt D.N."/>
            <person name="Adryan B."/>
            <person name="Aguade M."/>
            <person name="Akashi H."/>
            <person name="Anderson W.W."/>
            <person name="Aquadro C.F."/>
            <person name="Ardell D.H."/>
            <person name="Arguello R."/>
            <person name="Artieri C.G."/>
            <person name="Barbash D.A."/>
            <person name="Barker D."/>
            <person name="Barsanti P."/>
            <person name="Batterham P."/>
            <person name="Batzoglou S."/>
            <person name="Begun D."/>
            <person name="Bhutkar A."/>
            <person name="Blanco E."/>
            <person name="Bosak S.A."/>
            <person name="Bradley R.K."/>
            <person name="Brand A.D."/>
            <person name="Brent M.R."/>
            <person name="Brooks A.N."/>
            <person name="Brown R.H."/>
            <person name="Butlin R.K."/>
            <person name="Caggese C."/>
            <person name="Calvi B.R."/>
            <person name="Bernardo de Carvalho A."/>
            <person name="Caspi A."/>
            <person name="Castrezana S."/>
            <person name="Celniker S.E."/>
            <person name="Chang J.L."/>
            <person name="Chapple C."/>
            <person name="Chatterji S."/>
            <person name="Chinwalla A."/>
            <person name="Civetta A."/>
            <person name="Clifton S.W."/>
            <person name="Comeron J.M."/>
            <person name="Costello J.C."/>
            <person name="Coyne J.A."/>
            <person name="Daub J."/>
            <person name="David R.G."/>
            <person name="Delcher A.L."/>
            <person name="Delehaunty K."/>
            <person name="Do C.B."/>
            <person name="Ebling H."/>
            <person name="Edwards K."/>
            <person name="Eickbush T."/>
            <person name="Evans J.D."/>
            <person name="Filipski A."/>
            <person name="Findeiss S."/>
            <person name="Freyhult E."/>
            <person name="Fulton L."/>
            <person name="Fulton R."/>
            <person name="Garcia A.C."/>
            <person name="Gardiner A."/>
            <person name="Garfield D.A."/>
            <person name="Garvin B.E."/>
            <person name="Gibson G."/>
            <person name="Gilbert D."/>
            <person name="Gnerre S."/>
            <person name="Godfrey J."/>
            <person name="Good R."/>
            <person name="Gotea V."/>
            <person name="Gravely B."/>
            <person name="Greenberg A.J."/>
            <person name="Griffiths-Jones S."/>
            <person name="Gross S."/>
            <person name="Guigo R."/>
            <person name="Gustafson E.A."/>
            <person name="Haerty W."/>
            <person name="Hahn M.W."/>
            <person name="Halligan D.L."/>
            <person name="Halpern A.L."/>
            <person name="Halter G.M."/>
            <person name="Han M.V."/>
            <person name="Heger A."/>
            <person name="Hillier L."/>
            <person name="Hinrichs A.S."/>
            <person name="Holmes I."/>
            <person name="Hoskins R.A."/>
            <person name="Hubisz M.J."/>
            <person name="Hultmark D."/>
            <person name="Huntley M.A."/>
            <person name="Jaffe D.B."/>
            <person name="Jagadeeshan S."/>
            <person name="Jeck W.R."/>
            <person name="Johnson J."/>
            <person name="Jones C.D."/>
            <person name="Jordan W.C."/>
            <person name="Karpen G.H."/>
            <person name="Kataoka E."/>
            <person name="Keightley P.D."/>
            <person name="Kheradpour P."/>
            <person name="Kirkness E.F."/>
            <person name="Koerich L.B."/>
            <person name="Kristiansen K."/>
            <person name="Kudrna D."/>
            <person name="Kulathinal R.J."/>
            <person name="Kumar S."/>
            <person name="Kwok R."/>
            <person name="Lander E."/>
            <person name="Langley C.H."/>
            <person name="Lapoint R."/>
            <person name="Lazzaro B.P."/>
            <person name="Lee S.J."/>
            <person name="Levesque L."/>
            <person name="Li R."/>
            <person name="Lin C.F."/>
            <person name="Lin M.F."/>
            <person name="Lindblad-Toh K."/>
            <person name="Llopart A."/>
            <person name="Long M."/>
            <person name="Low L."/>
            <person name="Lozovsky E."/>
            <person name="Lu J."/>
            <person name="Luo M."/>
            <person name="Machado C.A."/>
            <person name="Makalowski W."/>
            <person name="Marzo M."/>
            <person name="Matsuda M."/>
            <person name="Matzkin L."/>
            <person name="McAllister B."/>
            <person name="McBride C.S."/>
            <person name="McKernan B."/>
            <person name="McKernan K."/>
            <person name="Mendez-Lago M."/>
            <person name="Minx P."/>
            <person name="Mollenhauer M.U."/>
            <person name="Montooth K."/>
            <person name="Mount S.M."/>
            <person name="Mu X."/>
            <person name="Myers E."/>
            <person name="Negre B."/>
            <person name="Newfeld S."/>
            <person name="Nielsen R."/>
            <person name="Noor M.A."/>
            <person name="O'Grady P."/>
            <person name="Pachter L."/>
            <person name="Papaceit M."/>
            <person name="Parisi M.J."/>
            <person name="Parisi M."/>
            <person name="Parts L."/>
            <person name="Pedersen J.S."/>
            <person name="Pesole G."/>
            <person name="Phillippy A.M."/>
            <person name="Ponting C.P."/>
            <person name="Pop M."/>
            <person name="Porcelli D."/>
            <person name="Powell J.R."/>
            <person name="Prohaska S."/>
            <person name="Pruitt K."/>
            <person name="Puig M."/>
            <person name="Quesneville H."/>
            <person name="Ram K.R."/>
            <person name="Rand D."/>
            <person name="Rasmussen M.D."/>
            <person name="Reed L.K."/>
            <person name="Reenan R."/>
            <person name="Reily A."/>
            <person name="Remington K.A."/>
            <person name="Rieger T.T."/>
            <person name="Ritchie M.G."/>
            <person name="Robin C."/>
            <person name="Rogers Y.H."/>
            <person name="Rohde C."/>
            <person name="Rozas J."/>
            <person name="Rubenfield M.J."/>
            <person name="Ruiz A."/>
            <person name="Russo S."/>
            <person name="Salzberg S.L."/>
            <person name="Sanchez-Gracia A."/>
            <person name="Saranga D.J."/>
            <person name="Sato H."/>
            <person name="Schaeffer S.W."/>
            <person name="Schatz M.C."/>
            <person name="Schlenke T."/>
            <person name="Schwartz R."/>
            <person name="Segarra C."/>
            <person name="Singh R.S."/>
            <person name="Sirot L."/>
            <person name="Sirota M."/>
            <person name="Sisneros N.B."/>
            <person name="Smith C.D."/>
            <person name="Smith T.F."/>
            <person name="Spieth J."/>
            <person name="Stage D.E."/>
            <person name="Stark A."/>
            <person name="Stephan W."/>
            <person name="Strausberg R.L."/>
            <person name="Strempel S."/>
            <person name="Sturgill D."/>
            <person name="Sutton G."/>
            <person name="Sutton G.G."/>
            <person name="Tao W."/>
            <person name="Teichmann S."/>
            <person name="Tobari Y.N."/>
            <person name="Tomimura Y."/>
            <person name="Tsolas J.M."/>
            <person name="Valente V.L."/>
            <person name="Venter E."/>
            <person name="Venter J.C."/>
            <person name="Vicario S."/>
            <person name="Vieira F.G."/>
            <person name="Vilella A.J."/>
            <person name="Villasante A."/>
            <person name="Walenz B."/>
            <person name="Wang J."/>
            <person name="Wasserman M."/>
            <person name="Watts T."/>
            <person name="Wilson D."/>
            <person name="Wilson R.K."/>
            <person name="Wing R.A."/>
            <person name="Wolfner M.F."/>
            <person name="Wong A."/>
            <person name="Wong G.K."/>
            <person name="Wu C.I."/>
            <person name="Wu G."/>
            <person name="Yamamoto D."/>
            <person name="Yang H.P."/>
            <person name="Yang S.P."/>
            <person name="Yorke J.A."/>
            <person name="Yoshida K."/>
            <person name="Zdobnov E."/>
            <person name="Zhang P."/>
            <person name="Zhang Y."/>
            <person name="Zimin A.V."/>
            <person name="Baldwin J."/>
            <person name="Abdouelleil A."/>
            <person name="Abdulkadir J."/>
            <person name="Abebe A."/>
            <person name="Abera B."/>
            <person name="Abreu J."/>
            <person name="Acer S.C."/>
            <person name="Aftuck L."/>
            <person name="Alexander A."/>
            <person name="An P."/>
            <person name="Anderson E."/>
            <person name="Anderson S."/>
            <person name="Arachi H."/>
            <person name="Azer M."/>
            <person name="Bachantsang P."/>
            <person name="Barry A."/>
            <person name="Bayul T."/>
            <person name="Berlin A."/>
            <person name="Bessette D."/>
            <person name="Bloom T."/>
            <person name="Blye J."/>
            <person name="Boguslavskiy L."/>
            <person name="Bonnet C."/>
            <person name="Boukhgalter B."/>
            <person name="Bourzgui I."/>
            <person name="Brown A."/>
            <person name="Cahill P."/>
            <person name="Channer S."/>
            <person name="Cheshatsang Y."/>
            <person name="Chuda L."/>
            <person name="Citroen M."/>
            <person name="Collymore A."/>
            <person name="Cooke P."/>
            <person name="Costello M."/>
            <person name="D'Aco K."/>
            <person name="Daza R."/>
            <person name="De Haan G."/>
            <person name="DeGray S."/>
            <person name="DeMaso C."/>
            <person name="Dhargay N."/>
            <person name="Dooley K."/>
            <person name="Dooley E."/>
            <person name="Doricent M."/>
            <person name="Dorje P."/>
            <person name="Dorjee K."/>
            <person name="Dupes A."/>
            <person name="Elong R."/>
            <person name="Falk J."/>
            <person name="Farina A."/>
            <person name="Faro S."/>
            <person name="Ferguson D."/>
            <person name="Fisher S."/>
            <person name="Foley C.D."/>
            <person name="Franke A."/>
            <person name="Friedrich D."/>
            <person name="Gadbois L."/>
            <person name="Gearin G."/>
            <person name="Gearin C.R."/>
            <person name="Giannoukos G."/>
            <person name="Goode T."/>
            <person name="Graham J."/>
            <person name="Grandbois E."/>
            <person name="Grewal S."/>
            <person name="Gyaltsen K."/>
            <person name="Hafez N."/>
            <person name="Hagos B."/>
            <person name="Hall J."/>
            <person name="Henson C."/>
            <person name="Hollinger A."/>
            <person name="Honan T."/>
            <person name="Huard M.D."/>
            <person name="Hughes L."/>
            <person name="Hurhula B."/>
            <person name="Husby M.E."/>
            <person name="Kamat A."/>
            <person name="Kanga B."/>
            <person name="Kashin S."/>
            <person name="Khazanovich D."/>
            <person name="Kisner P."/>
            <person name="Lance K."/>
            <person name="Lara M."/>
            <person name="Lee W."/>
            <person name="Lennon N."/>
            <person name="Letendre F."/>
            <person name="LeVine R."/>
            <person name="Lipovsky A."/>
            <person name="Liu X."/>
            <person name="Liu J."/>
            <person name="Liu S."/>
            <person name="Lokyitsang T."/>
            <person name="Lokyitsang Y."/>
            <person name="Lubonja R."/>
            <person name="Lui A."/>
            <person name="MacDonald P."/>
            <person name="Magnisalis V."/>
            <person name="Maru K."/>
            <person name="Matthews C."/>
            <person name="McCusker W."/>
            <person name="McDonough S."/>
            <person name="Mehta T."/>
            <person name="Meldrim J."/>
            <person name="Meneus L."/>
            <person name="Mihai O."/>
            <person name="Mihalev A."/>
            <person name="Mihova T."/>
            <person name="Mittelman R."/>
            <person name="Mlenga V."/>
            <person name="Montmayeur A."/>
            <person name="Mulrain L."/>
            <person name="Navidi A."/>
            <person name="Naylor J."/>
            <person name="Negash T."/>
            <person name="Nguyen T."/>
            <person name="Nguyen N."/>
            <person name="Nicol R."/>
            <person name="Norbu C."/>
            <person name="Norbu N."/>
            <person name="Novod N."/>
            <person name="O'Neill B."/>
            <person name="Osman S."/>
            <person name="Markiewicz E."/>
            <person name="Oyono O.L."/>
            <person name="Patti C."/>
            <person name="Phunkhang P."/>
            <person name="Pierre F."/>
            <person name="Priest M."/>
            <person name="Raghuraman S."/>
            <person name="Rege F."/>
            <person name="Reyes R."/>
            <person name="Rise C."/>
            <person name="Rogov P."/>
            <person name="Ross K."/>
            <person name="Ryan E."/>
            <person name="Settipalli S."/>
            <person name="Shea T."/>
            <person name="Sherpa N."/>
            <person name="Shi L."/>
            <person name="Shih D."/>
            <person name="Sparrow T."/>
            <person name="Spaulding J."/>
            <person name="Stalker J."/>
            <person name="Stange-Thomann N."/>
            <person name="Stavropoulos S."/>
            <person name="Stone C."/>
            <person name="Strader C."/>
            <person name="Tesfaye S."/>
            <person name="Thomson T."/>
            <person name="Thoulutsang Y."/>
            <person name="Thoulutsang D."/>
            <person name="Topham K."/>
            <person name="Topping I."/>
            <person name="Tsamla T."/>
            <person name="Vassiliev H."/>
            <person name="Vo A."/>
            <person name="Wangchuk T."/>
            <person name="Wangdi T."/>
            <person name="Weiand M."/>
            <person name="Wilkinson J."/>
            <person name="Wilson A."/>
            <person name="Yadav S."/>
            <person name="Young G."/>
            <person name="Yu Q."/>
            <person name="Zembek L."/>
            <person name="Zhong D."/>
            <person name="Zimmer A."/>
            <person name="Zwirko Z."/>
            <person name="Jaffe D.B."/>
            <person name="Alvarez P."/>
            <person name="Brockman W."/>
            <person name="Butler J."/>
            <person name="Chin C."/>
            <person name="Gnerre S."/>
            <person name="Grabherr M."/>
            <person name="Kleber M."/>
            <person name="Mauceli E."/>
            <person name="MacCallum I."/>
        </authorList>
    </citation>
    <scope>NUCLEOTIDE SEQUENCE [LARGE SCALE GENOMIC DNA]</scope>
    <source>
        <strain evidence="3">Tucson 15287-2541.00</strain>
    </source>
</reference>
<proteinExistence type="predicted"/>
<dbReference type="HOGENOM" id="CLU_1534177_0_0_1"/>
<accession>B4JRI0</accession>
<keyword evidence="1" id="KW-0472">Membrane</keyword>
<dbReference type="EMBL" id="CH916373">
    <property type="protein sequence ID" value="EDV94370.1"/>
    <property type="molecule type" value="Genomic_DNA"/>
</dbReference>
<dbReference type="Proteomes" id="UP000001070">
    <property type="component" value="Unassembled WGS sequence"/>
</dbReference>
<dbReference type="InParanoid" id="B4JRI0"/>
<keyword evidence="1" id="KW-1133">Transmembrane helix</keyword>
<protein>
    <submittedName>
        <fullName evidence="2">GH20055</fullName>
    </submittedName>
</protein>
<feature type="transmembrane region" description="Helical" evidence="1">
    <location>
        <begin position="160"/>
        <end position="185"/>
    </location>
</feature>
<dbReference type="AlphaFoldDB" id="B4JRI0"/>
<evidence type="ECO:0000313" key="3">
    <source>
        <dbReference type="Proteomes" id="UP000001070"/>
    </source>
</evidence>
<evidence type="ECO:0000256" key="1">
    <source>
        <dbReference type="SAM" id="Phobius"/>
    </source>
</evidence>
<organism evidence="3">
    <name type="scientific">Drosophila grimshawi</name>
    <name type="common">Hawaiian fruit fly</name>
    <name type="synonym">Idiomyia grimshawi</name>
    <dbReference type="NCBI Taxonomy" id="7222"/>
    <lineage>
        <taxon>Eukaryota</taxon>
        <taxon>Metazoa</taxon>
        <taxon>Ecdysozoa</taxon>
        <taxon>Arthropoda</taxon>
        <taxon>Hexapoda</taxon>
        <taxon>Insecta</taxon>
        <taxon>Pterygota</taxon>
        <taxon>Neoptera</taxon>
        <taxon>Endopterygota</taxon>
        <taxon>Diptera</taxon>
        <taxon>Brachycera</taxon>
        <taxon>Muscomorpha</taxon>
        <taxon>Ephydroidea</taxon>
        <taxon>Drosophilidae</taxon>
        <taxon>Drosophila</taxon>
        <taxon>Hawaiian Drosophila</taxon>
    </lineage>
</organism>
<dbReference type="OMA" id="AGLITHW"/>
<keyword evidence="1" id="KW-0812">Transmembrane</keyword>
<dbReference type="PhylomeDB" id="B4JRI0"/>
<keyword evidence="3" id="KW-1185">Reference proteome</keyword>
<gene>
    <name evidence="2" type="primary">Dgri\GH20055</name>
    <name evidence="2" type="ORF">Dgri_GH20055</name>
</gene>